<dbReference type="RefSeq" id="WP_133945456.1">
    <property type="nucleotide sequence ID" value="NZ_SOEO01000003.1"/>
</dbReference>
<name>A0A4R8I408_9FLAO</name>
<comment type="caution">
    <text evidence="1">The sequence shown here is derived from an EMBL/GenBank/DDBJ whole genome shotgun (WGS) entry which is preliminary data.</text>
</comment>
<accession>A0A4R8I408</accession>
<dbReference type="Proteomes" id="UP000295313">
    <property type="component" value="Unassembled WGS sequence"/>
</dbReference>
<evidence type="ECO:0000313" key="2">
    <source>
        <dbReference type="Proteomes" id="UP000295313"/>
    </source>
</evidence>
<dbReference type="AlphaFoldDB" id="A0A4R8I408"/>
<sequence length="250" mass="27887">MKKLSLLFSIFLIVLIKSQTVSDYKYIVIPTEFADFKGTKSFGLNTLIEKSLKSKKYTVLPETKSDWPSEALQNPCAILNADLSDDSNMFKNRVILHFKDCNNKVLLSQKANSSIKDFEPGYQDAVKNALVSIPVSNPNLEKLAGTKTIETKPVEEFKTVEAKIETTSAQKFTNGKLNLQKIQIDNSQFILVDGNSSVPFATFKSTTKADVFRVKLSSGESTIGYYENGNIVIELPKTNGEFSKEIYKAN</sequence>
<dbReference type="EMBL" id="SOEO01000003">
    <property type="protein sequence ID" value="TDX82700.1"/>
    <property type="molecule type" value="Genomic_DNA"/>
</dbReference>
<gene>
    <name evidence="1" type="ORF">B0I22_2720</name>
</gene>
<proteinExistence type="predicted"/>
<evidence type="ECO:0000313" key="1">
    <source>
        <dbReference type="EMBL" id="TDX82700.1"/>
    </source>
</evidence>
<protein>
    <submittedName>
        <fullName evidence="1">Uncharacterized protein</fullName>
    </submittedName>
</protein>
<keyword evidence="2" id="KW-1185">Reference proteome</keyword>
<dbReference type="OrthoDB" id="1274006at2"/>
<organism evidence="1 2">
    <name type="scientific">Epilithonimonas xixisoli</name>
    <dbReference type="NCBI Taxonomy" id="1476462"/>
    <lineage>
        <taxon>Bacteria</taxon>
        <taxon>Pseudomonadati</taxon>
        <taxon>Bacteroidota</taxon>
        <taxon>Flavobacteriia</taxon>
        <taxon>Flavobacteriales</taxon>
        <taxon>Weeksellaceae</taxon>
        <taxon>Chryseobacterium group</taxon>
        <taxon>Epilithonimonas</taxon>
    </lineage>
</organism>
<reference evidence="1 2" key="1">
    <citation type="submission" date="2019-03" db="EMBL/GenBank/DDBJ databases">
        <title>Genomic Encyclopedia of Type Strains, Phase III (KMG-III): the genomes of soil and plant-associated and newly described type strains.</title>
        <authorList>
            <person name="Whitman W."/>
        </authorList>
    </citation>
    <scope>NUCLEOTIDE SEQUENCE [LARGE SCALE GENOMIC DNA]</scope>
    <source>
        <strain evidence="1 2">CGMCC 1.12802</strain>
    </source>
</reference>